<evidence type="ECO:0000256" key="1">
    <source>
        <dbReference type="SAM" id="SignalP"/>
    </source>
</evidence>
<feature type="chain" id="PRO_5020329725" evidence="1">
    <location>
        <begin position="28"/>
        <end position="440"/>
    </location>
</feature>
<dbReference type="AlphaFoldDB" id="A0A4P7NS89"/>
<reference evidence="2 3" key="1">
    <citation type="journal article" date="2019" name="Mol. Biol. Evol.">
        <title>Blast fungal genomes show frequent chromosomal changes, gene gains and losses, and effector gene turnover.</title>
        <authorList>
            <person name="Gomez Luciano L.B."/>
            <person name="Jason Tsai I."/>
            <person name="Chuma I."/>
            <person name="Tosa Y."/>
            <person name="Chen Y.H."/>
            <person name="Li J.Y."/>
            <person name="Li M.Y."/>
            <person name="Jade Lu M.Y."/>
            <person name="Nakayashiki H."/>
            <person name="Li W.H."/>
        </authorList>
    </citation>
    <scope>NUCLEOTIDE SEQUENCE [LARGE SCALE GENOMIC DNA]</scope>
    <source>
        <strain evidence="2">MZ5-1-6</strain>
    </source>
</reference>
<dbReference type="Proteomes" id="UP000294847">
    <property type="component" value="Chromosome 6"/>
</dbReference>
<sequence>MVYYTSLLSTICLFLLLGSATPSLVRCKSPQQPYDAKGLMLDQVVKLGPYPDRDNELCTALGAHLLAAQRSLRPPNVDIVLQAEKSVAANPGLFTTDARGNNWLTVGSNRWSAGRFQTLQVKYLRRQASLHQKDAKDKHPGRPVPRLRLWLLVGSTVATDIGALQATAGKDALFQVASQFNCLESTGPRQLVPVHEYFTDNTQGPRAAIGAFPGALLRHYRATSIESHGRPFVQVTDGQQVNLLDEVVDRSTKVVENGYFTGEHATNIPKLAKTIQDKEDLIKVGVHSNVQVVLGANWHGHVEGSPLITQVLTSAVAGGYYQGQRFLGNYFPQISSSLLRAAYKGTLYAAASEGMRKAVLTMIGGGAFSNDVGTIWEAIGVALDEVKPVLSNDLDVFINIRNMDELTRRVATQQVLERVRRFGGGIIRFEDGGKISIERY</sequence>
<organism evidence="2 3">
    <name type="scientific">Pyricularia oryzae</name>
    <name type="common">Rice blast fungus</name>
    <name type="synonym">Magnaporthe oryzae</name>
    <dbReference type="NCBI Taxonomy" id="318829"/>
    <lineage>
        <taxon>Eukaryota</taxon>
        <taxon>Fungi</taxon>
        <taxon>Dikarya</taxon>
        <taxon>Ascomycota</taxon>
        <taxon>Pezizomycotina</taxon>
        <taxon>Sordariomycetes</taxon>
        <taxon>Sordariomycetidae</taxon>
        <taxon>Magnaporthales</taxon>
        <taxon>Pyriculariaceae</taxon>
        <taxon>Pyricularia</taxon>
    </lineage>
</organism>
<evidence type="ECO:0000313" key="2">
    <source>
        <dbReference type="EMBL" id="QBZ65313.1"/>
    </source>
</evidence>
<name>A0A4P7NS89_PYROR</name>
<keyword evidence="1" id="KW-0732">Signal</keyword>
<dbReference type="PANTHER" id="PTHR35609:SF1">
    <property type="entry name" value="MACRO DOMAIN-CONTAINING PROTEIN"/>
    <property type="match status" value="1"/>
</dbReference>
<accession>A0A4P7NS89</accession>
<dbReference type="EMBL" id="CP034209">
    <property type="protein sequence ID" value="QBZ65313.1"/>
    <property type="molecule type" value="Genomic_DNA"/>
</dbReference>
<evidence type="ECO:0000313" key="3">
    <source>
        <dbReference type="Proteomes" id="UP000294847"/>
    </source>
</evidence>
<protein>
    <submittedName>
        <fullName evidence="2">Uncharacterized protein</fullName>
    </submittedName>
</protein>
<gene>
    <name evidence="2" type="ORF">PoMZ_07020</name>
</gene>
<dbReference type="PANTHER" id="PTHR35609">
    <property type="entry name" value="MACRO DOMAIN-CONTAINING PROTEIN"/>
    <property type="match status" value="1"/>
</dbReference>
<proteinExistence type="predicted"/>
<feature type="signal peptide" evidence="1">
    <location>
        <begin position="1"/>
        <end position="27"/>
    </location>
</feature>